<organism evidence="1 2">
    <name type="scientific">Littorina saxatilis</name>
    <dbReference type="NCBI Taxonomy" id="31220"/>
    <lineage>
        <taxon>Eukaryota</taxon>
        <taxon>Metazoa</taxon>
        <taxon>Spiralia</taxon>
        <taxon>Lophotrochozoa</taxon>
        <taxon>Mollusca</taxon>
        <taxon>Gastropoda</taxon>
        <taxon>Caenogastropoda</taxon>
        <taxon>Littorinimorpha</taxon>
        <taxon>Littorinoidea</taxon>
        <taxon>Littorinidae</taxon>
        <taxon>Littorina</taxon>
    </lineage>
</organism>
<dbReference type="InterPro" id="IPR010487">
    <property type="entry name" value="NGRN/Rrg9"/>
</dbReference>
<name>A0AAN9C0Y3_9CAEN</name>
<evidence type="ECO:0000313" key="2">
    <source>
        <dbReference type="Proteomes" id="UP001374579"/>
    </source>
</evidence>
<keyword evidence="2" id="KW-1185">Reference proteome</keyword>
<accession>A0AAN9C0Y3</accession>
<dbReference type="Proteomes" id="UP001374579">
    <property type="component" value="Unassembled WGS sequence"/>
</dbReference>
<proteinExistence type="predicted"/>
<comment type="caution">
    <text evidence="1">The sequence shown here is derived from an EMBL/GenBank/DDBJ whole genome shotgun (WGS) entry which is preliminary data.</text>
</comment>
<dbReference type="EMBL" id="JBAMIC010000001">
    <property type="protein sequence ID" value="KAK7116396.1"/>
    <property type="molecule type" value="Genomic_DNA"/>
</dbReference>
<protein>
    <recommendedName>
        <fullName evidence="3">Neugrin</fullName>
    </recommendedName>
</protein>
<evidence type="ECO:0008006" key="3">
    <source>
        <dbReference type="Google" id="ProtNLM"/>
    </source>
</evidence>
<gene>
    <name evidence="1" type="ORF">V1264_002084</name>
</gene>
<dbReference type="AlphaFoldDB" id="A0AAN9C0Y3"/>
<dbReference type="Pfam" id="PF06413">
    <property type="entry name" value="Neugrin"/>
    <property type="match status" value="1"/>
</dbReference>
<evidence type="ECO:0000313" key="1">
    <source>
        <dbReference type="EMBL" id="KAK7116396.1"/>
    </source>
</evidence>
<dbReference type="PANTHER" id="PTHR13475">
    <property type="entry name" value="NEUGRIN"/>
    <property type="match status" value="1"/>
</dbReference>
<dbReference type="GO" id="GO:0005634">
    <property type="term" value="C:nucleus"/>
    <property type="evidence" value="ECO:0007669"/>
    <property type="project" value="TreeGrafter"/>
</dbReference>
<sequence>MLGQNLLRCVILRTLPSLHRTFTLSTSGSARGRGRERVLKGPPRDNVFAEDELDNLDAMEGFINQSGTQQRGHVLEEETRERIARMVKEQQRKLKHKIMERKYFKQPQEVNLLTWKAKEQICYLHREFPDEWTPEQLAESFPVSLHGVHHILNSSFTPRTKEDVQKHDRRVAAHWKQLKHTLAAEQQSSNFQHVVDTGKLPLMINAGGSSALPMQGRAGKKALRRQKRIGVFESIVAGSVAVKAQEERELREKEQLNLDSEKLLKEIADTKIPKEKETMFVTGYRENYSGIQR</sequence>
<reference evidence="1 2" key="1">
    <citation type="submission" date="2024-02" db="EMBL/GenBank/DDBJ databases">
        <title>Chromosome-scale genome assembly of the rough periwinkle Littorina saxatilis.</title>
        <authorList>
            <person name="De Jode A."/>
            <person name="Faria R."/>
            <person name="Formenti G."/>
            <person name="Sims Y."/>
            <person name="Smith T.P."/>
            <person name="Tracey A."/>
            <person name="Wood J.M.D."/>
            <person name="Zagrodzka Z.B."/>
            <person name="Johannesson K."/>
            <person name="Butlin R.K."/>
            <person name="Leder E.H."/>
        </authorList>
    </citation>
    <scope>NUCLEOTIDE SEQUENCE [LARGE SCALE GENOMIC DNA]</scope>
    <source>
        <strain evidence="1">Snail1</strain>
        <tissue evidence="1">Muscle</tissue>
    </source>
</reference>
<dbReference type="PANTHER" id="PTHR13475:SF3">
    <property type="entry name" value="NEUGRIN"/>
    <property type="match status" value="1"/>
</dbReference>